<keyword evidence="3" id="KW-1185">Reference proteome</keyword>
<dbReference type="STRING" id="1748243.Tel_02035"/>
<protein>
    <recommendedName>
        <fullName evidence="4">Outer membrane protein beta-barrel domain-containing protein</fullName>
    </recommendedName>
</protein>
<dbReference type="EMBL" id="CP013099">
    <property type="protein sequence ID" value="ALP52014.1"/>
    <property type="molecule type" value="Genomic_DNA"/>
</dbReference>
<reference evidence="2" key="1">
    <citation type="submission" date="2015-10" db="EMBL/GenBank/DDBJ databases">
        <title>Description of Candidatus Tenderia electrophaga gen. nov, sp. nov., an Uncultivated Electroautotroph from a Biocathode Enrichment.</title>
        <authorList>
            <person name="Eddie B.J."/>
            <person name="Malanoski A.P."/>
            <person name="Wang Z."/>
            <person name="Hall R.J."/>
            <person name="Oh S.D."/>
            <person name="Heiner C."/>
            <person name="Lin B."/>
            <person name="Strycharz-Glaven S.M."/>
        </authorList>
    </citation>
    <scope>NUCLEOTIDE SEQUENCE [LARGE SCALE GENOMIC DNA]</scope>
    <source>
        <strain evidence="2">NRL1</strain>
    </source>
</reference>
<sequence>MERMNNLQKPTVALCLGLAAGILPTAVTASSAYPFYFELEFEQQRIPLEGGTRLEANSFGFSYREHVTPWIGLALRLGRLGAEHEYDSTALNFDPSGYYAGLGFNSRTAERNRLQAGLDLEYNYYDSREEVGGDTLELDWTQGEARLWASLRLGGGFKFYGCVFALSVEAEQELKGTAASQQDLDNRDDSGQCAGLILETADRGVVGIEASGGARQGGRIYFGKYF</sequence>
<evidence type="ECO:0008006" key="4">
    <source>
        <dbReference type="Google" id="ProtNLM"/>
    </source>
</evidence>
<evidence type="ECO:0000313" key="3">
    <source>
        <dbReference type="Proteomes" id="UP000055136"/>
    </source>
</evidence>
<evidence type="ECO:0000256" key="1">
    <source>
        <dbReference type="SAM" id="SignalP"/>
    </source>
</evidence>
<dbReference type="Proteomes" id="UP000055136">
    <property type="component" value="Chromosome"/>
</dbReference>
<dbReference type="KEGG" id="tee:Tel_02035"/>
<feature type="signal peptide" evidence="1">
    <location>
        <begin position="1"/>
        <end position="29"/>
    </location>
</feature>
<feature type="chain" id="PRO_5006604882" description="Outer membrane protein beta-barrel domain-containing protein" evidence="1">
    <location>
        <begin position="30"/>
        <end position="226"/>
    </location>
</feature>
<keyword evidence="1" id="KW-0732">Signal</keyword>
<evidence type="ECO:0000313" key="2">
    <source>
        <dbReference type="EMBL" id="ALP52014.1"/>
    </source>
</evidence>
<organism evidence="2 3">
    <name type="scientific">Candidatus Tenderia electrophaga</name>
    <dbReference type="NCBI Taxonomy" id="1748243"/>
    <lineage>
        <taxon>Bacteria</taxon>
        <taxon>Pseudomonadati</taxon>
        <taxon>Pseudomonadota</taxon>
        <taxon>Gammaproteobacteria</taxon>
        <taxon>Candidatus Tenderiales</taxon>
        <taxon>Candidatus Tenderiaceae</taxon>
        <taxon>Candidatus Tenderia</taxon>
    </lineage>
</organism>
<dbReference type="AlphaFoldDB" id="A0A0S2TA48"/>
<name>A0A0S2TA48_9GAMM</name>
<accession>A0A0S2TA48</accession>
<proteinExistence type="predicted"/>
<gene>
    <name evidence="2" type="ORF">Tel_02035</name>
</gene>